<dbReference type="PANTHER" id="PTHR42208:SF1">
    <property type="entry name" value="HEAVY METAL TRANSPORTER"/>
    <property type="match status" value="1"/>
</dbReference>
<protein>
    <submittedName>
        <fullName evidence="3">Sulfite exporter TauE/SafE family protein</fullName>
    </submittedName>
</protein>
<feature type="transmembrane region" description="Helical" evidence="1">
    <location>
        <begin position="154"/>
        <end position="175"/>
    </location>
</feature>
<dbReference type="Proteomes" id="UP001589774">
    <property type="component" value="Unassembled WGS sequence"/>
</dbReference>
<keyword evidence="1" id="KW-1133">Transmembrane helix</keyword>
<feature type="transmembrane region" description="Helical" evidence="1">
    <location>
        <begin position="73"/>
        <end position="91"/>
    </location>
</feature>
<feature type="transmembrane region" description="Helical" evidence="1">
    <location>
        <begin position="187"/>
        <end position="204"/>
    </location>
</feature>
<accession>A0ABV6HL08</accession>
<evidence type="ECO:0000259" key="2">
    <source>
        <dbReference type="Pfam" id="PF13386"/>
    </source>
</evidence>
<reference evidence="3 4" key="1">
    <citation type="submission" date="2024-09" db="EMBL/GenBank/DDBJ databases">
        <authorList>
            <person name="Sun Q."/>
            <person name="Mori K."/>
        </authorList>
    </citation>
    <scope>NUCLEOTIDE SEQUENCE [LARGE SCALE GENOMIC DNA]</scope>
    <source>
        <strain evidence="3 4">CCM 7765</strain>
    </source>
</reference>
<dbReference type="Pfam" id="PF13386">
    <property type="entry name" value="DsbD_2"/>
    <property type="match status" value="1"/>
</dbReference>
<dbReference type="EMBL" id="JBHLWO010000002">
    <property type="protein sequence ID" value="MFC0319297.1"/>
    <property type="molecule type" value="Genomic_DNA"/>
</dbReference>
<evidence type="ECO:0000313" key="4">
    <source>
        <dbReference type="Proteomes" id="UP001589774"/>
    </source>
</evidence>
<dbReference type="PANTHER" id="PTHR42208">
    <property type="entry name" value="HEAVY METAL TRANSPORTER-RELATED"/>
    <property type="match status" value="1"/>
</dbReference>
<keyword evidence="1" id="KW-0812">Transmembrane</keyword>
<comment type="caution">
    <text evidence="3">The sequence shown here is derived from an EMBL/GenBank/DDBJ whole genome shotgun (WGS) entry which is preliminary data.</text>
</comment>
<sequence length="228" mass="25178">MILAFFIGVISSVHCVGMCGPLMFALPAMNVSWAKQVGIHLLYQLGRILTYGLLGFVLGLLGAGTLIRGWQQYMSLVTGIILLLFALYYFLQRYGKGSFSYGGTFWQPLFNKMGYWIQRPGGHFVVGLLNGLLPCGMVYLALAAALNTGSPVNGFIFMAFFGLGTVPLLLIALVCGHYFRKRIRLNFIGLIPFLFLIMGVWFILRGANLDIAYLSPLLYPKSGTTLCH</sequence>
<feature type="transmembrane region" description="Helical" evidence="1">
    <location>
        <begin position="122"/>
        <end position="142"/>
    </location>
</feature>
<keyword evidence="4" id="KW-1185">Reference proteome</keyword>
<evidence type="ECO:0000256" key="1">
    <source>
        <dbReference type="SAM" id="Phobius"/>
    </source>
</evidence>
<dbReference type="InterPro" id="IPR039447">
    <property type="entry name" value="UreH-like_TM_dom"/>
</dbReference>
<feature type="transmembrane region" description="Helical" evidence="1">
    <location>
        <begin position="48"/>
        <end position="67"/>
    </location>
</feature>
<feature type="domain" description="Urease accessory protein UreH-like transmembrane" evidence="2">
    <location>
        <begin position="4"/>
        <end position="201"/>
    </location>
</feature>
<feature type="transmembrane region" description="Helical" evidence="1">
    <location>
        <begin position="6"/>
        <end position="27"/>
    </location>
</feature>
<proteinExistence type="predicted"/>
<keyword evidence="1" id="KW-0472">Membrane</keyword>
<evidence type="ECO:0000313" key="3">
    <source>
        <dbReference type="EMBL" id="MFC0319297.1"/>
    </source>
</evidence>
<dbReference type="RefSeq" id="WP_130857711.1">
    <property type="nucleotide sequence ID" value="NZ_JBHLWO010000002.1"/>
</dbReference>
<name>A0ABV6HL08_9SPHI</name>
<gene>
    <name evidence="3" type="ORF">ACFFI0_13320</name>
</gene>
<organism evidence="3 4">
    <name type="scientific">Olivibacter oleidegradans</name>
    <dbReference type="NCBI Taxonomy" id="760123"/>
    <lineage>
        <taxon>Bacteria</taxon>
        <taxon>Pseudomonadati</taxon>
        <taxon>Bacteroidota</taxon>
        <taxon>Sphingobacteriia</taxon>
        <taxon>Sphingobacteriales</taxon>
        <taxon>Sphingobacteriaceae</taxon>
        <taxon>Olivibacter</taxon>
    </lineage>
</organism>